<feature type="compositionally biased region" description="Polar residues" evidence="1">
    <location>
        <begin position="1"/>
        <end position="12"/>
    </location>
</feature>
<gene>
    <name evidence="2" type="ORF">N7G274_005262</name>
</gene>
<reference evidence="2 3" key="1">
    <citation type="submission" date="2024-09" db="EMBL/GenBank/DDBJ databases">
        <title>Rethinking Asexuality: The Enigmatic Case of Functional Sexual Genes in Lepraria (Stereocaulaceae).</title>
        <authorList>
            <person name="Doellman M."/>
            <person name="Sun Y."/>
            <person name="Barcenas-Pena A."/>
            <person name="Lumbsch H.T."/>
            <person name="Grewe F."/>
        </authorList>
    </citation>
    <scope>NUCLEOTIDE SEQUENCE [LARGE SCALE GENOMIC DNA]</scope>
    <source>
        <strain evidence="2 3">Mercado 3170</strain>
    </source>
</reference>
<feature type="region of interest" description="Disordered" evidence="1">
    <location>
        <begin position="488"/>
        <end position="510"/>
    </location>
</feature>
<keyword evidence="3" id="KW-1185">Reference proteome</keyword>
<accession>A0ABR4A853</accession>
<protein>
    <submittedName>
        <fullName evidence="2">Uncharacterized protein</fullName>
    </submittedName>
</protein>
<organism evidence="2 3">
    <name type="scientific">Stereocaulon virgatum</name>
    <dbReference type="NCBI Taxonomy" id="373712"/>
    <lineage>
        <taxon>Eukaryota</taxon>
        <taxon>Fungi</taxon>
        <taxon>Dikarya</taxon>
        <taxon>Ascomycota</taxon>
        <taxon>Pezizomycotina</taxon>
        <taxon>Lecanoromycetes</taxon>
        <taxon>OSLEUM clade</taxon>
        <taxon>Lecanoromycetidae</taxon>
        <taxon>Lecanorales</taxon>
        <taxon>Lecanorineae</taxon>
        <taxon>Stereocaulaceae</taxon>
        <taxon>Stereocaulon</taxon>
    </lineage>
</organism>
<sequence length="707" mass="77233">MGLNLNTASHDSITQHHNTTTPLTTISGRVSKLTIPNATDLAIMPTLYAATTTVQLSVANLKLATSPNPRTSQRPEVTADVERTLLEFAKGSRNGTLDETPLYAENGSHLRFLGKHQDMPFFMVRAGKNFFDATSKERRNRRAARIPLHEAPNGSLINLSNRENAPFQPVSRDTDPEYTPPQIPQALCLTVFLSPSSFIRTKQDNVSVTNDVKIDVYFNGHFCESELIPKRFNKPTYDMSEHIVRFTGQRIGRLIEKPWIIIPPGQNPNGSPRYCYGLGKGAFAGARPRWRTLADALMVEADMAGRKPSGERSVLGEYLESLASLTMPFEVESMQKAGNAKFGVLDVVITWGQGSKDDAGHSYLSAPTPIRLHEVKPVQALDSTNQTPEPIIQTPELMIQSSIQDVQFVIAHPDPPPKTRSEALAIAKALDESVKTIPAPPKEESIILTHISQSRSQSSFIFPSTITNGNIPNPAIVNYQLTANKKRPLSRCTKSASAGRPPKRPYRPAMPYHHIFTNKQTLAEEIESIAAQAAEDQKAGYQPILKNIPRATRASLGILEGETRSSSPLNAEPVLLRDVTPKPSKIITLKIASPAKSDASPPKPASSPLKAVADNPTNSNAGSRVRSRATSLNSELLTPGPASARKWQKTEPRPGTEVLDANFKVPELSEDCVVTFAEKGVLRNVAAVRSGRFEEGGLLMGVRFLVG</sequence>
<comment type="caution">
    <text evidence="2">The sequence shown here is derived from an EMBL/GenBank/DDBJ whole genome shotgun (WGS) entry which is preliminary data.</text>
</comment>
<proteinExistence type="predicted"/>
<evidence type="ECO:0000313" key="3">
    <source>
        <dbReference type="Proteomes" id="UP001590950"/>
    </source>
</evidence>
<feature type="compositionally biased region" description="Low complexity" evidence="1">
    <location>
        <begin position="592"/>
        <end position="611"/>
    </location>
</feature>
<feature type="region of interest" description="Disordered" evidence="1">
    <location>
        <begin position="591"/>
        <end position="653"/>
    </location>
</feature>
<dbReference type="EMBL" id="JBEFKJ010000015">
    <property type="protein sequence ID" value="KAL2042074.1"/>
    <property type="molecule type" value="Genomic_DNA"/>
</dbReference>
<feature type="compositionally biased region" description="Polar residues" evidence="1">
    <location>
        <begin position="615"/>
        <end position="636"/>
    </location>
</feature>
<evidence type="ECO:0000313" key="2">
    <source>
        <dbReference type="EMBL" id="KAL2042074.1"/>
    </source>
</evidence>
<evidence type="ECO:0000256" key="1">
    <source>
        <dbReference type="SAM" id="MobiDB-lite"/>
    </source>
</evidence>
<feature type="region of interest" description="Disordered" evidence="1">
    <location>
        <begin position="1"/>
        <end position="22"/>
    </location>
</feature>
<name>A0ABR4A853_9LECA</name>
<dbReference type="Proteomes" id="UP001590950">
    <property type="component" value="Unassembled WGS sequence"/>
</dbReference>